<evidence type="ECO:0000256" key="8">
    <source>
        <dbReference type="ARBA" id="ARBA00023136"/>
    </source>
</evidence>
<evidence type="ECO:0000256" key="3">
    <source>
        <dbReference type="ARBA" id="ARBA00022475"/>
    </source>
</evidence>
<keyword evidence="9" id="KW-0739">Sodium transport</keyword>
<evidence type="ECO:0000256" key="1">
    <source>
        <dbReference type="ARBA" id="ARBA00004651"/>
    </source>
</evidence>
<dbReference type="PANTHER" id="PTHR10110">
    <property type="entry name" value="SODIUM/HYDROGEN EXCHANGER"/>
    <property type="match status" value="1"/>
</dbReference>
<dbReference type="GO" id="GO:0015386">
    <property type="term" value="F:potassium:proton antiporter activity"/>
    <property type="evidence" value="ECO:0007669"/>
    <property type="project" value="TreeGrafter"/>
</dbReference>
<dbReference type="KEGG" id="gsl:Gasu_55230"/>
<keyword evidence="6" id="KW-0915">Sodium</keyword>
<evidence type="ECO:0000256" key="2">
    <source>
        <dbReference type="ARBA" id="ARBA00022448"/>
    </source>
</evidence>
<evidence type="ECO:0000313" key="13">
    <source>
        <dbReference type="EMBL" id="EME26836.1"/>
    </source>
</evidence>
<dbReference type="eggNOG" id="KOG1965">
    <property type="taxonomic scope" value="Eukaryota"/>
</dbReference>
<feature type="transmembrane region" description="Helical" evidence="11">
    <location>
        <begin position="420"/>
        <end position="441"/>
    </location>
</feature>
<dbReference type="InterPro" id="IPR018422">
    <property type="entry name" value="Cation/H_exchanger_CPA1"/>
</dbReference>
<feature type="transmembrane region" description="Helical" evidence="11">
    <location>
        <begin position="120"/>
        <end position="143"/>
    </location>
</feature>
<dbReference type="GO" id="GO:0098719">
    <property type="term" value="P:sodium ion import across plasma membrane"/>
    <property type="evidence" value="ECO:0007669"/>
    <property type="project" value="TreeGrafter"/>
</dbReference>
<keyword evidence="3" id="KW-1003">Cell membrane</keyword>
<keyword evidence="8 11" id="KW-0472">Membrane</keyword>
<protein>
    <submittedName>
        <fullName evidence="13">Monovalent cation:H+ antiporter-1, CPA1 family</fullName>
    </submittedName>
</protein>
<evidence type="ECO:0000256" key="5">
    <source>
        <dbReference type="ARBA" id="ARBA00022989"/>
    </source>
</evidence>
<dbReference type="GO" id="GO:0015385">
    <property type="term" value="F:sodium:proton antiporter activity"/>
    <property type="evidence" value="ECO:0007669"/>
    <property type="project" value="InterPro"/>
</dbReference>
<keyword evidence="5 11" id="KW-1133">Transmembrane helix</keyword>
<feature type="transmembrane region" description="Helical" evidence="11">
    <location>
        <begin position="226"/>
        <end position="247"/>
    </location>
</feature>
<dbReference type="PANTHER" id="PTHR10110:SF86">
    <property type="entry name" value="SODIUM_HYDROGEN EXCHANGER 7"/>
    <property type="match status" value="1"/>
</dbReference>
<dbReference type="GO" id="GO:0005886">
    <property type="term" value="C:plasma membrane"/>
    <property type="evidence" value="ECO:0007669"/>
    <property type="project" value="UniProtKB-SubCell"/>
</dbReference>
<evidence type="ECO:0000256" key="11">
    <source>
        <dbReference type="SAM" id="Phobius"/>
    </source>
</evidence>
<dbReference type="AlphaFoldDB" id="M2VUJ6"/>
<organism evidence="13 14">
    <name type="scientific">Galdieria sulphuraria</name>
    <name type="common">Red alga</name>
    <dbReference type="NCBI Taxonomy" id="130081"/>
    <lineage>
        <taxon>Eukaryota</taxon>
        <taxon>Rhodophyta</taxon>
        <taxon>Bangiophyceae</taxon>
        <taxon>Galdieriales</taxon>
        <taxon>Galdieriaceae</taxon>
        <taxon>Galdieria</taxon>
    </lineage>
</organism>
<dbReference type="EMBL" id="KB454541">
    <property type="protein sequence ID" value="EME26836.1"/>
    <property type="molecule type" value="Genomic_DNA"/>
</dbReference>
<evidence type="ECO:0000256" key="10">
    <source>
        <dbReference type="SAM" id="MobiDB-lite"/>
    </source>
</evidence>
<keyword evidence="2" id="KW-0813">Transport</keyword>
<feature type="transmembrane region" description="Helical" evidence="11">
    <location>
        <begin position="308"/>
        <end position="331"/>
    </location>
</feature>
<sequence>MASENLTSFISEQCPALYSWTPEAWMAVLFPFLGLVVACFARQFLERPLGIHFSVLVLLSGCLVGVAGCFVHMAELSASLSLWVDVQPPNLLLYVLLPPIVFDSAINIDWFIFRKQIFNVFLLAFILVLAFTFCTAAIVIYILRVEWPFTAGAMFGAILSATDPIAIIALLKSSGASPSVITLLDGESLFNDGSAYTLFYAFLISLRKGYHENPGKIVLLILKESLGAIGLGLLFGYSTVFFLHHVWSAKVEIGFSVAISYLAFYVAQGPAGVSGLICLVVTGLIIAADRLSGFSPLARDALTHFWNIISFIANAVVFFYAGFIATISIILFWNDGLSLKDLFYIPILYLLLSLLRYCLLFLCSPILRHTVSNFSWGEIFLVGHSALRGPISLILSQIVFHEGGVLKDNRNDYIVARVVIWTSGFAILTLLINGTTIHWLTKLFYVSNAAKKTIFERAEQRLERMMKDSLEQLKQSRWYAGTDWVFVETLLDSSISPQSKKFRKVLKQLASHSSDDSISWDNYSLKSNKPKPLRSSLPGTDRTRSFALDENSVPNEEMDEPPPEQTLLVTDGLHSQLHTVQVETDLSSEQVNREVMMEYRKRALQGMRHYLQKQYIRGIVFPEVYRELESGLDEALCYPYRRMDIFDKAEETEWGSSLIDRFIVKRVASWLWFRWLASRILYGRHRLGTNFAASLWSSITYVRSTLSLPELIVRELRAERLKCLLYLRGIELSYPQVLGVVQTRNAAAILLTIRDHTIHELFSSGEIDGQEYKLLQRDNNDRRKLVHEAPLFFQLPKTIQILNSNPIFSYLMEQNKFKSLVLDRGYRRVCDKGELLLKYRELSDGLYVLIRGRVHLESSEHASSLPIHRLSLLETESLNSMFCPPGSVFGLESCVFRLPMKNSVIVDSEVAHVFFLPWSSLHSIFKFQPLAALHVYRMAVVEWLKQTVPDADTIVSFLDEGRNSTSTSSFSASLLARSKDLQFASMSEANQPNSDTCSNPLDSCDASSGTAESPMNSSSQVYGTSIEDRVGPSSDVPNNFDLCSGNTLIRENVCCYSTHHTIEDIARLILSKITNSQLCYWNIGEYDISGDGGLVGVLVEGSLQVSSRPITKENYDFNRFTAPCMFLLEASHRIVIVERATFLQIV</sequence>
<feature type="region of interest" description="Disordered" evidence="10">
    <location>
        <begin position="528"/>
        <end position="564"/>
    </location>
</feature>
<dbReference type="RefSeq" id="XP_005703356.1">
    <property type="nucleotide sequence ID" value="XM_005703299.1"/>
</dbReference>
<dbReference type="Proteomes" id="UP000030680">
    <property type="component" value="Unassembled WGS sequence"/>
</dbReference>
<dbReference type="SUPFAM" id="SSF51206">
    <property type="entry name" value="cAMP-binding domain-like"/>
    <property type="match status" value="1"/>
</dbReference>
<feature type="transmembrane region" description="Helical" evidence="11">
    <location>
        <begin position="343"/>
        <end position="367"/>
    </location>
</feature>
<keyword evidence="7" id="KW-0406">Ion transport</keyword>
<evidence type="ECO:0000313" key="14">
    <source>
        <dbReference type="Proteomes" id="UP000030680"/>
    </source>
</evidence>
<feature type="transmembrane region" description="Helical" evidence="11">
    <location>
        <begin position="53"/>
        <end position="73"/>
    </location>
</feature>
<dbReference type="Pfam" id="PF00999">
    <property type="entry name" value="Na_H_Exchanger"/>
    <property type="match status" value="1"/>
</dbReference>
<dbReference type="InterPro" id="IPR018490">
    <property type="entry name" value="cNMP-bd_dom_sf"/>
</dbReference>
<name>M2VUJ6_GALSU</name>
<dbReference type="Gene3D" id="2.60.120.10">
    <property type="entry name" value="Jelly Rolls"/>
    <property type="match status" value="1"/>
</dbReference>
<dbReference type="InterPro" id="IPR006153">
    <property type="entry name" value="Cation/H_exchanger_TM"/>
</dbReference>
<proteinExistence type="predicted"/>
<dbReference type="Gramene" id="EME26836">
    <property type="protein sequence ID" value="EME26836"/>
    <property type="gene ID" value="Gasu_55230"/>
</dbReference>
<dbReference type="GO" id="GO:0051453">
    <property type="term" value="P:regulation of intracellular pH"/>
    <property type="evidence" value="ECO:0007669"/>
    <property type="project" value="TreeGrafter"/>
</dbReference>
<reference evidence="14" key="1">
    <citation type="journal article" date="2013" name="Science">
        <title>Gene transfer from bacteria and archaea facilitated evolution of an extremophilic eukaryote.</title>
        <authorList>
            <person name="Schonknecht G."/>
            <person name="Chen W.H."/>
            <person name="Ternes C.M."/>
            <person name="Barbier G.G."/>
            <person name="Shrestha R.P."/>
            <person name="Stanke M."/>
            <person name="Brautigam A."/>
            <person name="Baker B.J."/>
            <person name="Banfield J.F."/>
            <person name="Garavito R.M."/>
            <person name="Carr K."/>
            <person name="Wilkerson C."/>
            <person name="Rensing S.A."/>
            <person name="Gagneul D."/>
            <person name="Dickenson N.E."/>
            <person name="Oesterhelt C."/>
            <person name="Lercher M.J."/>
            <person name="Weber A.P."/>
        </authorList>
    </citation>
    <scope>NUCLEOTIDE SEQUENCE [LARGE SCALE GENOMIC DNA]</scope>
    <source>
        <strain evidence="14">074W</strain>
    </source>
</reference>
<dbReference type="InterPro" id="IPR014710">
    <property type="entry name" value="RmlC-like_jellyroll"/>
</dbReference>
<dbReference type="OrthoDB" id="441412at2759"/>
<keyword evidence="4 11" id="KW-0812">Transmembrane</keyword>
<feature type="transmembrane region" description="Helical" evidence="11">
    <location>
        <begin position="149"/>
        <end position="171"/>
    </location>
</feature>
<feature type="region of interest" description="Disordered" evidence="10">
    <location>
        <begin position="989"/>
        <end position="1020"/>
    </location>
</feature>
<feature type="domain" description="Cation/H+ exchanger transmembrane" evidence="12">
    <location>
        <begin position="37"/>
        <end position="442"/>
    </location>
</feature>
<evidence type="ECO:0000259" key="12">
    <source>
        <dbReference type="Pfam" id="PF00999"/>
    </source>
</evidence>
<dbReference type="Gene3D" id="6.10.140.1330">
    <property type="match status" value="1"/>
</dbReference>
<feature type="transmembrane region" description="Helical" evidence="11">
    <location>
        <begin position="24"/>
        <end position="41"/>
    </location>
</feature>
<comment type="subcellular location">
    <subcellularLocation>
        <location evidence="1">Cell membrane</location>
        <topology evidence="1">Multi-pass membrane protein</topology>
    </subcellularLocation>
</comment>
<feature type="transmembrane region" description="Helical" evidence="11">
    <location>
        <begin position="93"/>
        <end position="113"/>
    </location>
</feature>
<dbReference type="GeneID" id="17085787"/>
<dbReference type="OMA" id="FDGIVKW"/>
<evidence type="ECO:0000256" key="7">
    <source>
        <dbReference type="ARBA" id="ARBA00023065"/>
    </source>
</evidence>
<evidence type="ECO:0000256" key="6">
    <source>
        <dbReference type="ARBA" id="ARBA00023053"/>
    </source>
</evidence>
<evidence type="ECO:0000256" key="9">
    <source>
        <dbReference type="ARBA" id="ARBA00023201"/>
    </source>
</evidence>
<feature type="transmembrane region" description="Helical" evidence="11">
    <location>
        <begin position="259"/>
        <end position="287"/>
    </location>
</feature>
<gene>
    <name evidence="13" type="ORF">Gasu_55230</name>
</gene>
<evidence type="ECO:0000256" key="4">
    <source>
        <dbReference type="ARBA" id="ARBA00022692"/>
    </source>
</evidence>
<keyword evidence="14" id="KW-1185">Reference proteome</keyword>
<accession>M2VUJ6</accession>